<dbReference type="SUPFAM" id="SSF53850">
    <property type="entry name" value="Periplasmic binding protein-like II"/>
    <property type="match status" value="1"/>
</dbReference>
<dbReference type="FunFam" id="3.40.190.290:FF:000001">
    <property type="entry name" value="Transcriptional regulator, LysR family"/>
    <property type="match status" value="1"/>
</dbReference>
<sequence>MDLLANLSLFVLIVEKGGLAAAGRDFGYSPASVSERVSALEDHYGARLLNRTTRAISLTDEGRLLLDGARQLVGEASDLQSQIRHGVDHLSGLIRISATFDLGRNRLAPILDQFMEMHPAIRIDLVLSDGYVDIVAQGIDLAVRYGTLTDSSLMRRRLGPSYRLACASPEYLARYGTPETPADLANHNCLVMRFGNQLDQEWPFVIDGKRKMIPVRGNKSANDGSLIRQWVLGGYGIGMKAHWDIENDVREGRIIPVLTDFSPPESDLQIVYPAGSNQPKRVRCLIEVLSAAFANGVMPQCPSNPQH</sequence>
<dbReference type="RefSeq" id="WP_062951901.1">
    <property type="nucleotide sequence ID" value="NZ_LPVY01000012.1"/>
</dbReference>
<reference evidence="6 7" key="1">
    <citation type="submission" date="2015-12" db="EMBL/GenBank/DDBJ databases">
        <title>Genome sequence of Thalassospira lucentensis MCCC 1A02072.</title>
        <authorList>
            <person name="Lu L."/>
            <person name="Lai Q."/>
            <person name="Shao Z."/>
            <person name="Qian P."/>
        </authorList>
    </citation>
    <scope>NUCLEOTIDE SEQUENCE [LARGE SCALE GENOMIC DNA]</scope>
    <source>
        <strain evidence="6 7">MCCC 1A02072</strain>
    </source>
</reference>
<dbReference type="InterPro" id="IPR036390">
    <property type="entry name" value="WH_DNA-bd_sf"/>
</dbReference>
<protein>
    <submittedName>
        <fullName evidence="6">LysR family transcriptional regulator</fullName>
    </submittedName>
</protein>
<dbReference type="InterPro" id="IPR058163">
    <property type="entry name" value="LysR-type_TF_proteobact-type"/>
</dbReference>
<dbReference type="Proteomes" id="UP000076335">
    <property type="component" value="Unassembled WGS sequence"/>
</dbReference>
<keyword evidence="3" id="KW-0238">DNA-binding</keyword>
<dbReference type="Pfam" id="PF00126">
    <property type="entry name" value="HTH_1"/>
    <property type="match status" value="1"/>
</dbReference>
<evidence type="ECO:0000313" key="7">
    <source>
        <dbReference type="Proteomes" id="UP000076335"/>
    </source>
</evidence>
<organism evidence="6 7">
    <name type="scientific">Thalassospira lucentensis</name>
    <dbReference type="NCBI Taxonomy" id="168935"/>
    <lineage>
        <taxon>Bacteria</taxon>
        <taxon>Pseudomonadati</taxon>
        <taxon>Pseudomonadota</taxon>
        <taxon>Alphaproteobacteria</taxon>
        <taxon>Rhodospirillales</taxon>
        <taxon>Thalassospiraceae</taxon>
        <taxon>Thalassospira</taxon>
    </lineage>
</organism>
<name>A0A154L7E2_9PROT</name>
<evidence type="ECO:0000256" key="2">
    <source>
        <dbReference type="ARBA" id="ARBA00023015"/>
    </source>
</evidence>
<dbReference type="GO" id="GO:0003677">
    <property type="term" value="F:DNA binding"/>
    <property type="evidence" value="ECO:0007669"/>
    <property type="project" value="UniProtKB-KW"/>
</dbReference>
<dbReference type="AlphaFoldDB" id="A0A154L7E2"/>
<keyword evidence="2" id="KW-0805">Transcription regulation</keyword>
<dbReference type="Pfam" id="PF03466">
    <property type="entry name" value="LysR_substrate"/>
    <property type="match status" value="1"/>
</dbReference>
<evidence type="ECO:0000256" key="4">
    <source>
        <dbReference type="ARBA" id="ARBA00023163"/>
    </source>
</evidence>
<dbReference type="PANTHER" id="PTHR30537:SF5">
    <property type="entry name" value="HTH-TYPE TRANSCRIPTIONAL ACTIVATOR TTDR-RELATED"/>
    <property type="match status" value="1"/>
</dbReference>
<dbReference type="SUPFAM" id="SSF46785">
    <property type="entry name" value="Winged helix' DNA-binding domain"/>
    <property type="match status" value="1"/>
</dbReference>
<evidence type="ECO:0000259" key="5">
    <source>
        <dbReference type="PROSITE" id="PS50931"/>
    </source>
</evidence>
<dbReference type="GO" id="GO:0003700">
    <property type="term" value="F:DNA-binding transcription factor activity"/>
    <property type="evidence" value="ECO:0007669"/>
    <property type="project" value="InterPro"/>
</dbReference>
<dbReference type="FunFam" id="1.10.10.10:FF:000001">
    <property type="entry name" value="LysR family transcriptional regulator"/>
    <property type="match status" value="1"/>
</dbReference>
<dbReference type="PROSITE" id="PS50931">
    <property type="entry name" value="HTH_LYSR"/>
    <property type="match status" value="1"/>
</dbReference>
<dbReference type="InterPro" id="IPR036388">
    <property type="entry name" value="WH-like_DNA-bd_sf"/>
</dbReference>
<keyword evidence="4" id="KW-0804">Transcription</keyword>
<dbReference type="EMBL" id="LPVY01000012">
    <property type="protein sequence ID" value="KZB64642.1"/>
    <property type="molecule type" value="Genomic_DNA"/>
</dbReference>
<evidence type="ECO:0000256" key="3">
    <source>
        <dbReference type="ARBA" id="ARBA00023125"/>
    </source>
</evidence>
<evidence type="ECO:0000256" key="1">
    <source>
        <dbReference type="ARBA" id="ARBA00009437"/>
    </source>
</evidence>
<evidence type="ECO:0000313" key="6">
    <source>
        <dbReference type="EMBL" id="KZB64642.1"/>
    </source>
</evidence>
<proteinExistence type="inferred from homology"/>
<feature type="domain" description="HTH lysR-type" evidence="5">
    <location>
        <begin position="1"/>
        <end position="59"/>
    </location>
</feature>
<dbReference type="InterPro" id="IPR005119">
    <property type="entry name" value="LysR_subst-bd"/>
</dbReference>
<dbReference type="OrthoDB" id="9812435at2"/>
<gene>
    <name evidence="6" type="ORF">AUP42_01515</name>
</gene>
<dbReference type="Gene3D" id="1.10.10.10">
    <property type="entry name" value="Winged helix-like DNA-binding domain superfamily/Winged helix DNA-binding domain"/>
    <property type="match status" value="1"/>
</dbReference>
<dbReference type="PANTHER" id="PTHR30537">
    <property type="entry name" value="HTH-TYPE TRANSCRIPTIONAL REGULATOR"/>
    <property type="match status" value="1"/>
</dbReference>
<dbReference type="InterPro" id="IPR000847">
    <property type="entry name" value="LysR_HTH_N"/>
</dbReference>
<comment type="similarity">
    <text evidence="1">Belongs to the LysR transcriptional regulatory family.</text>
</comment>
<comment type="caution">
    <text evidence="6">The sequence shown here is derived from an EMBL/GenBank/DDBJ whole genome shotgun (WGS) entry which is preliminary data.</text>
</comment>
<dbReference type="CDD" id="cd08422">
    <property type="entry name" value="PBP2_CrgA_like"/>
    <property type="match status" value="1"/>
</dbReference>
<dbReference type="Gene3D" id="3.40.190.290">
    <property type="match status" value="1"/>
</dbReference>
<accession>A0A154L7E2</accession>